<protein>
    <recommendedName>
        <fullName evidence="2">Putative T7SS secretion signal domain-containing protein</fullName>
    </recommendedName>
</protein>
<comment type="caution">
    <text evidence="3">The sequence shown here is derived from an EMBL/GenBank/DDBJ whole genome shotgun (WGS) entry which is preliminary data.</text>
</comment>
<reference evidence="4" key="1">
    <citation type="submission" date="2023-07" db="EMBL/GenBank/DDBJ databases">
        <title>30 novel species of actinomycetes from the DSMZ collection.</title>
        <authorList>
            <person name="Nouioui I."/>
        </authorList>
    </citation>
    <scope>NUCLEOTIDE SEQUENCE [LARGE SCALE GENOMIC DNA]</scope>
    <source>
        <strain evidence="4">DSM 44915</strain>
    </source>
</reference>
<feature type="region of interest" description="Disordered" evidence="1">
    <location>
        <begin position="91"/>
        <end position="119"/>
    </location>
</feature>
<gene>
    <name evidence="3" type="ORF">RM844_23010</name>
</gene>
<name>A0ABU2JVY5_9ACTN</name>
<organism evidence="3 4">
    <name type="scientific">Streptomyces chisholmiae</name>
    <dbReference type="NCBI Taxonomy" id="3075540"/>
    <lineage>
        <taxon>Bacteria</taxon>
        <taxon>Bacillati</taxon>
        <taxon>Actinomycetota</taxon>
        <taxon>Actinomycetes</taxon>
        <taxon>Kitasatosporales</taxon>
        <taxon>Streptomycetaceae</taxon>
        <taxon>Streptomyces</taxon>
    </lineage>
</organism>
<keyword evidence="4" id="KW-1185">Reference proteome</keyword>
<proteinExistence type="predicted"/>
<accession>A0ABU2JVY5</accession>
<evidence type="ECO:0000313" key="3">
    <source>
        <dbReference type="EMBL" id="MDT0269161.1"/>
    </source>
</evidence>
<evidence type="ECO:0000259" key="2">
    <source>
        <dbReference type="Pfam" id="PF21725"/>
    </source>
</evidence>
<dbReference type="EMBL" id="JAVREO010000015">
    <property type="protein sequence ID" value="MDT0269161.1"/>
    <property type="molecule type" value="Genomic_DNA"/>
</dbReference>
<feature type="domain" description="Putative T7SS secretion signal" evidence="2">
    <location>
        <begin position="4"/>
        <end position="172"/>
    </location>
</feature>
<dbReference type="Pfam" id="PF21725">
    <property type="entry name" value="T7SS_signal"/>
    <property type="match status" value="1"/>
</dbReference>
<evidence type="ECO:0000256" key="1">
    <source>
        <dbReference type="SAM" id="MobiDB-lite"/>
    </source>
</evidence>
<evidence type="ECO:0000313" key="4">
    <source>
        <dbReference type="Proteomes" id="UP001183410"/>
    </source>
</evidence>
<dbReference type="InterPro" id="IPR049082">
    <property type="entry name" value="T7SS_signal"/>
</dbReference>
<dbReference type="Proteomes" id="UP001183410">
    <property type="component" value="Unassembled WGS sequence"/>
</dbReference>
<sequence length="364" mass="38989">MTEQVRSTTTALSDIVALLRGTGQGQWRGQSAEAFRARFDDDFKPKVEQVHESFLLAAQALEEWAEFVPGQQRVARSLENEAQGIQTSLAALPPAPSWNDLRENGGSDSEDEEEAERAAQERLRLLADHQRLRDELGRVREQAEWLRESFIEQGDAIADRIARAMAMAPNEPGFFSRLGSALIDAATDIVESVGEIAAAVGEWIVEHAEMIANIGDVLSFLSTVAAWGALVLTFTGPIGWLGAAGMTAVATGLAAGALTFHGVAALGGADVPLRSFGQDVLGSIPVIGVFGRTAYALARTSTARLLGHAGTLDSTLGLIEDPSVLENFVPAQPFEWGEQFRGGALLGGFDTAWRRRIPEGETVP</sequence>